<evidence type="ECO:0000313" key="3">
    <source>
        <dbReference type="Proteomes" id="UP000242501"/>
    </source>
</evidence>
<reference evidence="3" key="1">
    <citation type="submission" date="2016-09" db="EMBL/GenBank/DDBJ databases">
        <authorList>
            <person name="Varghese N."/>
            <person name="Submissions S."/>
        </authorList>
    </citation>
    <scope>NUCLEOTIDE SEQUENCE [LARGE SCALE GENOMIC DNA]</scope>
    <source>
        <strain evidence="3">ANC 4422</strain>
    </source>
</reference>
<keyword evidence="1" id="KW-1133">Transmembrane helix</keyword>
<keyword evidence="3" id="KW-1185">Reference proteome</keyword>
<protein>
    <submittedName>
        <fullName evidence="2">Uncharacterized protein</fullName>
    </submittedName>
</protein>
<evidence type="ECO:0000313" key="2">
    <source>
        <dbReference type="EMBL" id="SDC11084.1"/>
    </source>
</evidence>
<name>A0A1G6IXA1_9GAMM</name>
<keyword evidence="1" id="KW-0472">Membrane</keyword>
<dbReference type="AlphaFoldDB" id="A0A1G6IXA1"/>
<feature type="transmembrane region" description="Helical" evidence="1">
    <location>
        <begin position="102"/>
        <end position="119"/>
    </location>
</feature>
<feature type="transmembrane region" description="Helical" evidence="1">
    <location>
        <begin position="34"/>
        <end position="56"/>
    </location>
</feature>
<organism evidence="2 3">
    <name type="scientific">Acinetobacter boissieri</name>
    <dbReference type="NCBI Taxonomy" id="1219383"/>
    <lineage>
        <taxon>Bacteria</taxon>
        <taxon>Pseudomonadati</taxon>
        <taxon>Pseudomonadota</taxon>
        <taxon>Gammaproteobacteria</taxon>
        <taxon>Moraxellales</taxon>
        <taxon>Moraxellaceae</taxon>
        <taxon>Acinetobacter</taxon>
    </lineage>
</organism>
<sequence>MNLFIKLTTAITLYFFSLYVFIIPKYLGFVIPNIPFTVTCILWTFIVLSQGIYIILNIQWVFNLNIKSQNFINVSKVIFFTTLTLGTIASCGFGLILTAPAILLSMYLLFIWHPIRLSIYQQHKIRARTFSGNKNRLLARMRFRYPM</sequence>
<accession>A0A1G6IXA1</accession>
<gene>
    <name evidence="2" type="ORF">SAMN05421733_10979</name>
</gene>
<dbReference type="Proteomes" id="UP000242501">
    <property type="component" value="Unassembled WGS sequence"/>
</dbReference>
<feature type="transmembrane region" description="Helical" evidence="1">
    <location>
        <begin position="77"/>
        <end position="96"/>
    </location>
</feature>
<proteinExistence type="predicted"/>
<dbReference type="EMBL" id="FMYL01000009">
    <property type="protein sequence ID" value="SDC11084.1"/>
    <property type="molecule type" value="Genomic_DNA"/>
</dbReference>
<evidence type="ECO:0000256" key="1">
    <source>
        <dbReference type="SAM" id="Phobius"/>
    </source>
</evidence>
<keyword evidence="1" id="KW-0812">Transmembrane</keyword>
<feature type="transmembrane region" description="Helical" evidence="1">
    <location>
        <begin position="7"/>
        <end position="28"/>
    </location>
</feature>